<dbReference type="PATRIC" id="fig|1422.18.peg.2028"/>
<protein>
    <recommendedName>
        <fullName evidence="2">Phage capsid-like C-terminal domain-containing protein</fullName>
    </recommendedName>
</protein>
<dbReference type="Pfam" id="PF05065">
    <property type="entry name" value="Phage_capsid"/>
    <property type="match status" value="1"/>
</dbReference>
<proteinExistence type="predicted"/>
<organism evidence="3 4">
    <name type="scientific">Geobacillus stearothermophilus</name>
    <name type="common">Bacillus stearothermophilus</name>
    <dbReference type="NCBI Taxonomy" id="1422"/>
    <lineage>
        <taxon>Bacteria</taxon>
        <taxon>Bacillati</taxon>
        <taxon>Bacillota</taxon>
        <taxon>Bacilli</taxon>
        <taxon>Bacillales</taxon>
        <taxon>Anoxybacillaceae</taxon>
        <taxon>Geobacillus</taxon>
    </lineage>
</organism>
<evidence type="ECO:0000259" key="2">
    <source>
        <dbReference type="Pfam" id="PF05065"/>
    </source>
</evidence>
<dbReference type="AlphaFoldDB" id="A0A150MVR7"/>
<evidence type="ECO:0000313" key="3">
    <source>
        <dbReference type="EMBL" id="KYD28568.1"/>
    </source>
</evidence>
<dbReference type="SUPFAM" id="SSF56563">
    <property type="entry name" value="Major capsid protein gp5"/>
    <property type="match status" value="1"/>
</dbReference>
<comment type="caution">
    <text evidence="3">The sequence shown here is derived from an EMBL/GenBank/DDBJ whole genome shotgun (WGS) entry which is preliminary data.</text>
</comment>
<name>A0A150MVR7_GEOSE</name>
<gene>
    <name evidence="3" type="ORF">B4109_3031</name>
</gene>
<comment type="subcellular location">
    <subcellularLocation>
        <location evidence="1">Virion</location>
    </subcellularLocation>
</comment>
<dbReference type="EMBL" id="LQYV01000024">
    <property type="protein sequence ID" value="KYD28568.1"/>
    <property type="molecule type" value="Genomic_DNA"/>
</dbReference>
<evidence type="ECO:0000256" key="1">
    <source>
        <dbReference type="ARBA" id="ARBA00004328"/>
    </source>
</evidence>
<evidence type="ECO:0000313" key="4">
    <source>
        <dbReference type="Proteomes" id="UP000075424"/>
    </source>
</evidence>
<sequence>MMTNDMLLGKLENVLKAITTTDLGASRLAPAKQQLFVRTVSQATRILDEARRIDMTSHTHDIDRIAFGSRILQAATEGEAPTGETKPEFSTNKLESVEVIGVSGITDSTLEDNIEREGFEDTLIQLIAERVGVDLEELFLNGDKASSDPFLAKTDGWLKKAANLVQGTTDFDPTNVEAMFDAMIHAVPKKYLRDRSQWRFYVHWDIEDAYRDILRARGTGLGDTAQTTATQLAYKGIPVVDSANMPAGTALLVNPANLVYGIYRDIRIEPDRQPKARRTDFVTTLRVDCHFEDENAAVVGQGYTG</sequence>
<reference evidence="3 4" key="1">
    <citation type="submission" date="2016-01" db="EMBL/GenBank/DDBJ databases">
        <title>Draft Genome Sequences of Seven Thermophilic Sporeformers Isolated from Foods.</title>
        <authorList>
            <person name="Berendsen E.M."/>
            <person name="Wells-Bennik M.H."/>
            <person name="Krawcyk A.O."/>
            <person name="De Jong A."/>
            <person name="Holsappel S."/>
            <person name="Eijlander R.T."/>
            <person name="Kuipers O.P."/>
        </authorList>
    </citation>
    <scope>NUCLEOTIDE SEQUENCE [LARGE SCALE GENOMIC DNA]</scope>
    <source>
        <strain evidence="3 4">B4109</strain>
    </source>
</reference>
<dbReference type="RefSeq" id="WP_061567223.1">
    <property type="nucleotide sequence ID" value="NZ_JARMSI010000021.1"/>
</dbReference>
<dbReference type="InterPro" id="IPR024455">
    <property type="entry name" value="Phage_capsid"/>
</dbReference>
<feature type="domain" description="Phage capsid-like C-terminal" evidence="2">
    <location>
        <begin position="36"/>
        <end position="301"/>
    </location>
</feature>
<accession>A0A150MVR7</accession>
<dbReference type="NCBIfam" id="TIGR01554">
    <property type="entry name" value="major_cap_HK97"/>
    <property type="match status" value="1"/>
</dbReference>
<dbReference type="InterPro" id="IPR054612">
    <property type="entry name" value="Phage_capsid-like_C"/>
</dbReference>
<dbReference type="Proteomes" id="UP000075424">
    <property type="component" value="Unassembled WGS sequence"/>
</dbReference>